<comment type="caution">
    <text evidence="1">The sequence shown here is derived from an EMBL/GenBank/DDBJ whole genome shotgun (WGS) entry which is preliminary data.</text>
</comment>
<protein>
    <submittedName>
        <fullName evidence="1">Uncharacterized protein</fullName>
    </submittedName>
</protein>
<proteinExistence type="predicted"/>
<accession>X0TJ47</accession>
<sequence length="30" mass="3247">MRDASWYVWADAFGNDILSTGDGSALNILS</sequence>
<evidence type="ECO:0000313" key="1">
    <source>
        <dbReference type="EMBL" id="GAF87286.1"/>
    </source>
</evidence>
<gene>
    <name evidence="1" type="ORF">S01H1_23729</name>
</gene>
<reference evidence="1" key="1">
    <citation type="journal article" date="2014" name="Front. Microbiol.">
        <title>High frequency of phylogenetically diverse reductive dehalogenase-homologous genes in deep subseafloor sedimentary metagenomes.</title>
        <authorList>
            <person name="Kawai M."/>
            <person name="Futagami T."/>
            <person name="Toyoda A."/>
            <person name="Takaki Y."/>
            <person name="Nishi S."/>
            <person name="Hori S."/>
            <person name="Arai W."/>
            <person name="Tsubouchi T."/>
            <person name="Morono Y."/>
            <person name="Uchiyama I."/>
            <person name="Ito T."/>
            <person name="Fujiyama A."/>
            <person name="Inagaki F."/>
            <person name="Takami H."/>
        </authorList>
    </citation>
    <scope>NUCLEOTIDE SEQUENCE</scope>
    <source>
        <strain evidence="1">Expedition CK06-06</strain>
    </source>
</reference>
<name>X0TJ47_9ZZZZ</name>
<organism evidence="1">
    <name type="scientific">marine sediment metagenome</name>
    <dbReference type="NCBI Taxonomy" id="412755"/>
    <lineage>
        <taxon>unclassified sequences</taxon>
        <taxon>metagenomes</taxon>
        <taxon>ecological metagenomes</taxon>
    </lineage>
</organism>
<dbReference type="EMBL" id="BARS01013810">
    <property type="protein sequence ID" value="GAF87286.1"/>
    <property type="molecule type" value="Genomic_DNA"/>
</dbReference>
<feature type="non-terminal residue" evidence="1">
    <location>
        <position position="30"/>
    </location>
</feature>
<dbReference type="AlphaFoldDB" id="X0TJ47"/>